<evidence type="ECO:0000259" key="7">
    <source>
        <dbReference type="PROSITE" id="PS52029"/>
    </source>
</evidence>
<protein>
    <recommendedName>
        <fullName evidence="7">L,D-TPase catalytic domain-containing protein</fullName>
    </recommendedName>
</protein>
<dbReference type="Pfam" id="PF10908">
    <property type="entry name" value="Tlde1_dom"/>
    <property type="match status" value="1"/>
</dbReference>
<evidence type="ECO:0000313" key="9">
    <source>
        <dbReference type="Proteomes" id="UP000277811"/>
    </source>
</evidence>
<organism evidence="8 9">
    <name type="scientific">Lucifera butyrica</name>
    <dbReference type="NCBI Taxonomy" id="1351585"/>
    <lineage>
        <taxon>Bacteria</taxon>
        <taxon>Bacillati</taxon>
        <taxon>Bacillota</taxon>
        <taxon>Negativicutes</taxon>
        <taxon>Veillonellales</taxon>
        <taxon>Veillonellaceae</taxon>
        <taxon>Lucifera</taxon>
    </lineage>
</organism>
<sequence>MGQRTLTLEMGVLTFRDGAGNVIATFKAATGKWGATDPTVENIGPCPPGTYTLYPSEVTGGTAVSFVERNLIAHENWGLYRAPLHPNAGTDTFGRDGFFLHGGLMSPLFFHGSAGCINVGTPWDAELFPLILQSGDPILVIVSKYPNEWSTKPAWDVYIG</sequence>
<keyword evidence="4 6" id="KW-0573">Peptidoglycan synthesis</keyword>
<evidence type="ECO:0000256" key="4">
    <source>
        <dbReference type="ARBA" id="ARBA00022984"/>
    </source>
</evidence>
<dbReference type="RefSeq" id="WP_122627075.1">
    <property type="nucleotide sequence ID" value="NZ_UPPP01000061.1"/>
</dbReference>
<dbReference type="GO" id="GO:0008360">
    <property type="term" value="P:regulation of cell shape"/>
    <property type="evidence" value="ECO:0007669"/>
    <property type="project" value="UniProtKB-UniRule"/>
</dbReference>
<dbReference type="Gene3D" id="2.40.440.10">
    <property type="entry name" value="L,D-transpeptidase catalytic domain-like"/>
    <property type="match status" value="1"/>
</dbReference>
<evidence type="ECO:0000256" key="3">
    <source>
        <dbReference type="ARBA" id="ARBA00022960"/>
    </source>
</evidence>
<dbReference type="GO" id="GO:0071555">
    <property type="term" value="P:cell wall organization"/>
    <property type="evidence" value="ECO:0007669"/>
    <property type="project" value="UniProtKB-UniRule"/>
</dbReference>
<dbReference type="InterPro" id="IPR021225">
    <property type="entry name" value="Tlde1_dom"/>
</dbReference>
<feature type="active site" description="Nucleophile" evidence="6">
    <location>
        <position position="116"/>
    </location>
</feature>
<gene>
    <name evidence="8" type="ORF">LUCI_1335</name>
</gene>
<dbReference type="EMBL" id="UPPP01000061">
    <property type="protein sequence ID" value="VBB06120.1"/>
    <property type="molecule type" value="Genomic_DNA"/>
</dbReference>
<evidence type="ECO:0000256" key="1">
    <source>
        <dbReference type="ARBA" id="ARBA00004752"/>
    </source>
</evidence>
<evidence type="ECO:0000313" key="8">
    <source>
        <dbReference type="EMBL" id="VBB06120.1"/>
    </source>
</evidence>
<evidence type="ECO:0000256" key="2">
    <source>
        <dbReference type="ARBA" id="ARBA00022679"/>
    </source>
</evidence>
<evidence type="ECO:0000256" key="5">
    <source>
        <dbReference type="ARBA" id="ARBA00023316"/>
    </source>
</evidence>
<dbReference type="InterPro" id="IPR005490">
    <property type="entry name" value="LD_TPept_cat_dom"/>
</dbReference>
<keyword evidence="2" id="KW-0808">Transferase</keyword>
<dbReference type="CDD" id="cd16913">
    <property type="entry name" value="YkuD_like"/>
    <property type="match status" value="1"/>
</dbReference>
<feature type="active site" description="Proton donor/acceptor" evidence="6">
    <location>
        <position position="101"/>
    </location>
</feature>
<dbReference type="UniPathway" id="UPA00219"/>
<reference evidence="8 9" key="1">
    <citation type="submission" date="2018-06" db="EMBL/GenBank/DDBJ databases">
        <authorList>
            <person name="Strepis N."/>
        </authorList>
    </citation>
    <scope>NUCLEOTIDE SEQUENCE [LARGE SCALE GENOMIC DNA]</scope>
    <source>
        <strain evidence="8">LUCI</strain>
    </source>
</reference>
<comment type="pathway">
    <text evidence="1 6">Cell wall biogenesis; peptidoglycan biosynthesis.</text>
</comment>
<dbReference type="Proteomes" id="UP000277811">
    <property type="component" value="Unassembled WGS sequence"/>
</dbReference>
<dbReference type="PROSITE" id="PS52029">
    <property type="entry name" value="LD_TPASE"/>
    <property type="match status" value="1"/>
</dbReference>
<dbReference type="AlphaFoldDB" id="A0A498R5L5"/>
<evidence type="ECO:0000256" key="6">
    <source>
        <dbReference type="PROSITE-ProRule" id="PRU01373"/>
    </source>
</evidence>
<keyword evidence="9" id="KW-1185">Reference proteome</keyword>
<proteinExistence type="predicted"/>
<keyword evidence="5 6" id="KW-0961">Cell wall biogenesis/degradation</keyword>
<dbReference type="GO" id="GO:0016740">
    <property type="term" value="F:transferase activity"/>
    <property type="evidence" value="ECO:0007669"/>
    <property type="project" value="UniProtKB-KW"/>
</dbReference>
<dbReference type="GO" id="GO:0009252">
    <property type="term" value="P:peptidoglycan biosynthetic process"/>
    <property type="evidence" value="ECO:0007669"/>
    <property type="project" value="UniProtKB-UniPathway"/>
</dbReference>
<dbReference type="InterPro" id="IPR038063">
    <property type="entry name" value="Transpep_catalytic_dom"/>
</dbReference>
<keyword evidence="3 6" id="KW-0133">Cell shape</keyword>
<feature type="domain" description="L,D-TPase catalytic" evidence="7">
    <location>
        <begin position="1"/>
        <end position="141"/>
    </location>
</feature>
<dbReference type="OrthoDB" id="3034895at2"/>
<name>A0A498R5L5_9FIRM</name>
<accession>A0A498R5L5</accession>